<dbReference type="RefSeq" id="WP_210599479.1">
    <property type="nucleotide sequence ID" value="NZ_JAGKSQ010000019.1"/>
</dbReference>
<organism evidence="3 4">
    <name type="scientific">Halalkalibacter suaedae</name>
    <dbReference type="NCBI Taxonomy" id="2822140"/>
    <lineage>
        <taxon>Bacteria</taxon>
        <taxon>Bacillati</taxon>
        <taxon>Bacillota</taxon>
        <taxon>Bacilli</taxon>
        <taxon>Bacillales</taxon>
        <taxon>Bacillaceae</taxon>
        <taxon>Halalkalibacter</taxon>
    </lineage>
</organism>
<dbReference type="InterPro" id="IPR050807">
    <property type="entry name" value="TransReg_Diox_bact_type"/>
</dbReference>
<dbReference type="InterPro" id="IPR010982">
    <property type="entry name" value="Lambda_DNA-bd_dom_sf"/>
</dbReference>
<dbReference type="SMART" id="SM00530">
    <property type="entry name" value="HTH_XRE"/>
    <property type="match status" value="1"/>
</dbReference>
<dbReference type="AlphaFoldDB" id="A0A941AU36"/>
<evidence type="ECO:0000256" key="1">
    <source>
        <dbReference type="ARBA" id="ARBA00023125"/>
    </source>
</evidence>
<dbReference type="GO" id="GO:0003677">
    <property type="term" value="F:DNA binding"/>
    <property type="evidence" value="ECO:0007669"/>
    <property type="project" value="UniProtKB-KW"/>
</dbReference>
<dbReference type="SUPFAM" id="SSF47413">
    <property type="entry name" value="lambda repressor-like DNA-binding domains"/>
    <property type="match status" value="1"/>
</dbReference>
<reference evidence="3" key="1">
    <citation type="submission" date="2021-03" db="EMBL/GenBank/DDBJ databases">
        <title>Bacillus suaedae sp. nov., isolated from Suaeda aralocaspica.</title>
        <authorList>
            <person name="Lei R.F.R."/>
        </authorList>
    </citation>
    <scope>NUCLEOTIDE SEQUENCE</scope>
    <source>
        <strain evidence="3">YZJH907-2</strain>
    </source>
</reference>
<name>A0A941AU36_9BACI</name>
<dbReference type="CDD" id="cd00093">
    <property type="entry name" value="HTH_XRE"/>
    <property type="match status" value="1"/>
</dbReference>
<evidence type="ECO:0000313" key="3">
    <source>
        <dbReference type="EMBL" id="MBP3953624.1"/>
    </source>
</evidence>
<evidence type="ECO:0000259" key="2">
    <source>
        <dbReference type="PROSITE" id="PS50943"/>
    </source>
</evidence>
<dbReference type="Pfam" id="PF01381">
    <property type="entry name" value="HTH_3"/>
    <property type="match status" value="1"/>
</dbReference>
<keyword evidence="1" id="KW-0238">DNA-binding</keyword>
<accession>A0A941AU36</accession>
<protein>
    <submittedName>
        <fullName evidence="3">Helix-turn-helix domain-containing protein</fullName>
    </submittedName>
</protein>
<dbReference type="InterPro" id="IPR001387">
    <property type="entry name" value="Cro/C1-type_HTH"/>
</dbReference>
<dbReference type="Gene3D" id="1.10.260.40">
    <property type="entry name" value="lambda repressor-like DNA-binding domains"/>
    <property type="match status" value="1"/>
</dbReference>
<dbReference type="EMBL" id="JAGKSQ010000019">
    <property type="protein sequence ID" value="MBP3953624.1"/>
    <property type="molecule type" value="Genomic_DNA"/>
</dbReference>
<keyword evidence="4" id="KW-1185">Reference proteome</keyword>
<dbReference type="PROSITE" id="PS50943">
    <property type="entry name" value="HTH_CROC1"/>
    <property type="match status" value="1"/>
</dbReference>
<feature type="domain" description="HTH cro/C1-type" evidence="2">
    <location>
        <begin position="10"/>
        <end position="65"/>
    </location>
</feature>
<dbReference type="GO" id="GO:0003700">
    <property type="term" value="F:DNA-binding transcription factor activity"/>
    <property type="evidence" value="ECO:0007669"/>
    <property type="project" value="TreeGrafter"/>
</dbReference>
<proteinExistence type="predicted"/>
<dbReference type="Proteomes" id="UP000678228">
    <property type="component" value="Unassembled WGS sequence"/>
</dbReference>
<sequence length="128" mass="14825">MNAQEFGSYLKGLRKRQGLTLKKLEELTGYSNSYLSQIETGKKGIPSPEILKKLESPLGEKYSQLMFRAGYFEWMYDEEADPMYDTQDLGFVLHQKRVLYGDIELTDQDKKLITLYINALVSERTKKA</sequence>
<evidence type="ECO:0000313" key="4">
    <source>
        <dbReference type="Proteomes" id="UP000678228"/>
    </source>
</evidence>
<comment type="caution">
    <text evidence="3">The sequence shown here is derived from an EMBL/GenBank/DDBJ whole genome shotgun (WGS) entry which is preliminary data.</text>
</comment>
<dbReference type="PANTHER" id="PTHR46797">
    <property type="entry name" value="HTH-TYPE TRANSCRIPTIONAL REGULATOR"/>
    <property type="match status" value="1"/>
</dbReference>
<gene>
    <name evidence="3" type="ORF">J7W16_21400</name>
</gene>
<dbReference type="PANTHER" id="PTHR46797:SF1">
    <property type="entry name" value="METHYLPHOSPHONATE SYNTHASE"/>
    <property type="match status" value="1"/>
</dbReference>
<dbReference type="GO" id="GO:0005829">
    <property type="term" value="C:cytosol"/>
    <property type="evidence" value="ECO:0007669"/>
    <property type="project" value="TreeGrafter"/>
</dbReference>